<evidence type="ECO:0000259" key="3">
    <source>
        <dbReference type="Pfam" id="PF19051"/>
    </source>
</evidence>
<dbReference type="EMBL" id="JARVCO010000012">
    <property type="protein sequence ID" value="MDZ8120059.1"/>
    <property type="molecule type" value="Genomic_DNA"/>
</dbReference>
<feature type="compositionally biased region" description="Basic and acidic residues" evidence="1">
    <location>
        <begin position="422"/>
        <end position="433"/>
    </location>
</feature>
<organism evidence="4 5">
    <name type="scientific">Pontiella agarivorans</name>
    <dbReference type="NCBI Taxonomy" id="3038953"/>
    <lineage>
        <taxon>Bacteria</taxon>
        <taxon>Pseudomonadati</taxon>
        <taxon>Kiritimatiellota</taxon>
        <taxon>Kiritimatiellia</taxon>
        <taxon>Kiritimatiellales</taxon>
        <taxon>Pontiellaceae</taxon>
        <taxon>Pontiella</taxon>
    </lineage>
</organism>
<dbReference type="PANTHER" id="PTHR43818:SF5">
    <property type="entry name" value="OXIDOREDUCTASE FAMILY PROTEIN"/>
    <property type="match status" value="1"/>
</dbReference>
<dbReference type="PROSITE" id="PS51318">
    <property type="entry name" value="TAT"/>
    <property type="match status" value="1"/>
</dbReference>
<dbReference type="PANTHER" id="PTHR43818">
    <property type="entry name" value="BCDNA.GH03377"/>
    <property type="match status" value="1"/>
</dbReference>
<feature type="domain" description="Gfo/Idh/MocA-like oxidoreductase bacterial type C-terminal" evidence="3">
    <location>
        <begin position="206"/>
        <end position="431"/>
    </location>
</feature>
<keyword evidence="5" id="KW-1185">Reference proteome</keyword>
<dbReference type="SUPFAM" id="SSF51735">
    <property type="entry name" value="NAD(P)-binding Rossmann-fold domains"/>
    <property type="match status" value="1"/>
</dbReference>
<accession>A0ABU5N0T1</accession>
<dbReference type="InterPro" id="IPR000683">
    <property type="entry name" value="Gfo/Idh/MocA-like_OxRdtase_N"/>
</dbReference>
<dbReference type="Pfam" id="PF01408">
    <property type="entry name" value="GFO_IDH_MocA"/>
    <property type="match status" value="1"/>
</dbReference>
<evidence type="ECO:0000256" key="1">
    <source>
        <dbReference type="SAM" id="MobiDB-lite"/>
    </source>
</evidence>
<dbReference type="Proteomes" id="UP001290861">
    <property type="component" value="Unassembled WGS sequence"/>
</dbReference>
<dbReference type="Gene3D" id="3.30.360.10">
    <property type="entry name" value="Dihydrodipicolinate Reductase, domain 2"/>
    <property type="match status" value="1"/>
</dbReference>
<gene>
    <name evidence="4" type="ORF">P9H32_15620</name>
</gene>
<sequence length="433" mass="48211">MKTEKSTSSLSRRSTLKAGVFTAGAVAAPTIIPASVLGGQAPSKKLTMGFIGVGNQGTNVNLKNFLSQDDCRVVAVCDVKANNQDHAQQIVNEKYGDKGCAGIPDFRNMLARKDIDAVCISTPDHWHVPMSILAMEAGKHVISEKPTLTIAEGRELVKVQKKTGKVFTVGLEDRAVIHYYKLAEAVRNGAIGDLIKIDVGLPYKSWSYPNMPEIPVPDDFNYSMWLGPAPYKPYTANRTEPQAWRQQDAFAAGVLTDWGMHLCDTAQVANFSERTSAVKAEPIKFIVPKNSMNDVPNYFDLKFTYANGVTMNVLSSQPRIMFYGTQGWCGCDGWRGQLMAHDKRILKARYEDNKIWKMPPYEQRNFLDVVLHGAKPNYDAEDLHRLSTTLLTGSIAMKLNRTVKWDPEKEEFPGDSEANALRSRETSNDWKNA</sequence>
<feature type="region of interest" description="Disordered" evidence="1">
    <location>
        <begin position="407"/>
        <end position="433"/>
    </location>
</feature>
<dbReference type="InterPro" id="IPR036291">
    <property type="entry name" value="NAD(P)-bd_dom_sf"/>
</dbReference>
<dbReference type="InterPro" id="IPR050463">
    <property type="entry name" value="Gfo/Idh/MocA_oxidrdct_glycsds"/>
</dbReference>
<dbReference type="SUPFAM" id="SSF55347">
    <property type="entry name" value="Glyceraldehyde-3-phosphate dehydrogenase-like, C-terminal domain"/>
    <property type="match status" value="1"/>
</dbReference>
<proteinExistence type="predicted"/>
<comment type="caution">
    <text evidence="4">The sequence shown here is derived from an EMBL/GenBank/DDBJ whole genome shotgun (WGS) entry which is preliminary data.</text>
</comment>
<dbReference type="Pfam" id="PF19051">
    <property type="entry name" value="GFO_IDH_MocA_C2"/>
    <property type="match status" value="1"/>
</dbReference>
<dbReference type="Gene3D" id="3.40.50.720">
    <property type="entry name" value="NAD(P)-binding Rossmann-like Domain"/>
    <property type="match status" value="1"/>
</dbReference>
<reference evidence="4 5" key="1">
    <citation type="journal article" date="2024" name="Appl. Environ. Microbiol.">
        <title>Pontiella agarivorans sp. nov., a novel marine anaerobic bacterium capable of degrading macroalgal polysaccharides and fixing nitrogen.</title>
        <authorList>
            <person name="Liu N."/>
            <person name="Kivenson V."/>
            <person name="Peng X."/>
            <person name="Cui Z."/>
            <person name="Lankiewicz T.S."/>
            <person name="Gosselin K.M."/>
            <person name="English C.J."/>
            <person name="Blair E.M."/>
            <person name="O'Malley M.A."/>
            <person name="Valentine D.L."/>
        </authorList>
    </citation>
    <scope>NUCLEOTIDE SEQUENCE [LARGE SCALE GENOMIC DNA]</scope>
    <source>
        <strain evidence="4 5">NLcol2</strain>
    </source>
</reference>
<evidence type="ECO:0000313" key="4">
    <source>
        <dbReference type="EMBL" id="MDZ8120059.1"/>
    </source>
</evidence>
<dbReference type="InterPro" id="IPR043906">
    <property type="entry name" value="Gfo/Idh/MocA_OxRdtase_bact_C"/>
</dbReference>
<evidence type="ECO:0000259" key="2">
    <source>
        <dbReference type="Pfam" id="PF01408"/>
    </source>
</evidence>
<feature type="domain" description="Gfo/Idh/MocA-like oxidoreductase N-terminal" evidence="2">
    <location>
        <begin position="47"/>
        <end position="170"/>
    </location>
</feature>
<dbReference type="InterPro" id="IPR006311">
    <property type="entry name" value="TAT_signal"/>
</dbReference>
<dbReference type="RefSeq" id="WP_322609837.1">
    <property type="nucleotide sequence ID" value="NZ_JARVCO010000012.1"/>
</dbReference>
<protein>
    <submittedName>
        <fullName evidence="4">Gfo/Idh/MocA family oxidoreductase</fullName>
    </submittedName>
</protein>
<name>A0ABU5N0T1_9BACT</name>
<evidence type="ECO:0000313" key="5">
    <source>
        <dbReference type="Proteomes" id="UP001290861"/>
    </source>
</evidence>